<dbReference type="AlphaFoldDB" id="A0AAV6UZ32"/>
<sequence>MFRGSKTKLLSDSVAERARLSVVSAGSQRSTDLRVTSAALRRETLAGETNSARVTRRPNSSDHIRAYASWKNSSAMVSPRGTAILLLKMFVVAVENKVADKDEVPCDPIIITEVPGEKWTLIKIKKRLYETDDLVKARKKAREAEIESDLLTDDPPEDTSSQRKSKRKLIQFSPQVSDDGSSESEPQRDLDIIHMPDPPSCNLLDQPLFNNIGTSNTTNLPSQPVNTPIAESSPLRHYHSDQPTHNIGSSPIYLPSQRVYTPTTLNGPIHPDPGFKVLRRIENLTEVVQENNKLLHALLVEKKAAEDSPQVNKDCPFTLPLQSIKDVEDIEDLLKDSDKT</sequence>
<evidence type="ECO:0000313" key="2">
    <source>
        <dbReference type="EMBL" id="KAG8189702.1"/>
    </source>
</evidence>
<evidence type="ECO:0000313" key="3">
    <source>
        <dbReference type="Proteomes" id="UP000827092"/>
    </source>
</evidence>
<protein>
    <submittedName>
        <fullName evidence="2">Uncharacterized protein</fullName>
    </submittedName>
</protein>
<keyword evidence="3" id="KW-1185">Reference proteome</keyword>
<gene>
    <name evidence="2" type="ORF">JTE90_022515</name>
</gene>
<proteinExistence type="predicted"/>
<reference evidence="2 3" key="1">
    <citation type="journal article" date="2022" name="Nat. Ecol. Evol.">
        <title>A masculinizing supergene underlies an exaggerated male reproductive morph in a spider.</title>
        <authorList>
            <person name="Hendrickx F."/>
            <person name="De Corte Z."/>
            <person name="Sonet G."/>
            <person name="Van Belleghem S.M."/>
            <person name="Kostlbacher S."/>
            <person name="Vangestel C."/>
        </authorList>
    </citation>
    <scope>NUCLEOTIDE SEQUENCE [LARGE SCALE GENOMIC DNA]</scope>
    <source>
        <strain evidence="2">W744_W776</strain>
    </source>
</reference>
<organism evidence="2 3">
    <name type="scientific">Oedothorax gibbosus</name>
    <dbReference type="NCBI Taxonomy" id="931172"/>
    <lineage>
        <taxon>Eukaryota</taxon>
        <taxon>Metazoa</taxon>
        <taxon>Ecdysozoa</taxon>
        <taxon>Arthropoda</taxon>
        <taxon>Chelicerata</taxon>
        <taxon>Arachnida</taxon>
        <taxon>Araneae</taxon>
        <taxon>Araneomorphae</taxon>
        <taxon>Entelegynae</taxon>
        <taxon>Araneoidea</taxon>
        <taxon>Linyphiidae</taxon>
        <taxon>Erigoninae</taxon>
        <taxon>Oedothorax</taxon>
    </lineage>
</organism>
<feature type="compositionally biased region" description="Acidic residues" evidence="1">
    <location>
        <begin position="146"/>
        <end position="157"/>
    </location>
</feature>
<dbReference type="EMBL" id="JAFNEN010000207">
    <property type="protein sequence ID" value="KAG8189702.1"/>
    <property type="molecule type" value="Genomic_DNA"/>
</dbReference>
<comment type="caution">
    <text evidence="2">The sequence shown here is derived from an EMBL/GenBank/DDBJ whole genome shotgun (WGS) entry which is preliminary data.</text>
</comment>
<feature type="region of interest" description="Disordered" evidence="1">
    <location>
        <begin position="141"/>
        <end position="254"/>
    </location>
</feature>
<feature type="compositionally biased region" description="Basic and acidic residues" evidence="1">
    <location>
        <begin position="185"/>
        <end position="194"/>
    </location>
</feature>
<dbReference type="Proteomes" id="UP000827092">
    <property type="component" value="Unassembled WGS sequence"/>
</dbReference>
<evidence type="ECO:0000256" key="1">
    <source>
        <dbReference type="SAM" id="MobiDB-lite"/>
    </source>
</evidence>
<accession>A0AAV6UZ32</accession>
<name>A0AAV6UZ32_9ARAC</name>
<feature type="compositionally biased region" description="Polar residues" evidence="1">
    <location>
        <begin position="208"/>
        <end position="230"/>
    </location>
</feature>